<protein>
    <submittedName>
        <fullName evidence="2">Uncharacterized protein</fullName>
    </submittedName>
</protein>
<feature type="chain" id="PRO_5022700450" evidence="1">
    <location>
        <begin position="25"/>
        <end position="67"/>
    </location>
</feature>
<sequence length="67" mass="7203">MPKNSIRTALSSFLILILLGSSTSQPVSNLTPRSDVLSTGPPHLIFSLGLGEPFLSEIGYKINSIFE</sequence>
<gene>
    <name evidence="2" type="ORF">PGT21_003096</name>
</gene>
<keyword evidence="3" id="KW-1185">Reference proteome</keyword>
<organism evidence="2 3">
    <name type="scientific">Puccinia graminis f. sp. tritici</name>
    <dbReference type="NCBI Taxonomy" id="56615"/>
    <lineage>
        <taxon>Eukaryota</taxon>
        <taxon>Fungi</taxon>
        <taxon>Dikarya</taxon>
        <taxon>Basidiomycota</taxon>
        <taxon>Pucciniomycotina</taxon>
        <taxon>Pucciniomycetes</taxon>
        <taxon>Pucciniales</taxon>
        <taxon>Pucciniaceae</taxon>
        <taxon>Puccinia</taxon>
    </lineage>
</organism>
<reference evidence="2 3" key="1">
    <citation type="submission" date="2019-05" db="EMBL/GenBank/DDBJ databases">
        <title>Emergence of the Ug99 lineage of the wheat stem rust pathogen through somatic hybridization.</title>
        <authorList>
            <person name="Li F."/>
            <person name="Upadhyaya N.M."/>
            <person name="Sperschneider J."/>
            <person name="Matny O."/>
            <person name="Nguyen-Phuc H."/>
            <person name="Mago R."/>
            <person name="Raley C."/>
            <person name="Miller M.E."/>
            <person name="Silverstein K.A.T."/>
            <person name="Henningsen E."/>
            <person name="Hirsch C.D."/>
            <person name="Visser B."/>
            <person name="Pretorius Z.A."/>
            <person name="Steffenson B.J."/>
            <person name="Schwessinger B."/>
            <person name="Dodds P.N."/>
            <person name="Figueroa M."/>
        </authorList>
    </citation>
    <scope>NUCLEOTIDE SEQUENCE [LARGE SCALE GENOMIC DNA]</scope>
    <source>
        <strain evidence="2">21-0</strain>
    </source>
</reference>
<proteinExistence type="predicted"/>
<dbReference type="EMBL" id="VSWC01000016">
    <property type="protein sequence ID" value="KAA1111527.1"/>
    <property type="molecule type" value="Genomic_DNA"/>
</dbReference>
<comment type="caution">
    <text evidence="2">The sequence shown here is derived from an EMBL/GenBank/DDBJ whole genome shotgun (WGS) entry which is preliminary data.</text>
</comment>
<dbReference type="Proteomes" id="UP000324748">
    <property type="component" value="Unassembled WGS sequence"/>
</dbReference>
<evidence type="ECO:0000313" key="2">
    <source>
        <dbReference type="EMBL" id="KAA1111527.1"/>
    </source>
</evidence>
<dbReference type="AlphaFoldDB" id="A0A5B0QEC0"/>
<accession>A0A5B0QEC0</accession>
<name>A0A5B0QEC0_PUCGR</name>
<evidence type="ECO:0000256" key="1">
    <source>
        <dbReference type="SAM" id="SignalP"/>
    </source>
</evidence>
<evidence type="ECO:0000313" key="3">
    <source>
        <dbReference type="Proteomes" id="UP000324748"/>
    </source>
</evidence>
<feature type="signal peptide" evidence="1">
    <location>
        <begin position="1"/>
        <end position="24"/>
    </location>
</feature>
<keyword evidence="1" id="KW-0732">Signal</keyword>